<feature type="compositionally biased region" description="Low complexity" evidence="1">
    <location>
        <begin position="68"/>
        <end position="82"/>
    </location>
</feature>
<evidence type="ECO:0000313" key="3">
    <source>
        <dbReference type="Proteomes" id="UP001501594"/>
    </source>
</evidence>
<evidence type="ECO:0000313" key="2">
    <source>
        <dbReference type="EMBL" id="GAA4266963.1"/>
    </source>
</evidence>
<accession>A0ABP8E3Z1</accession>
<reference evidence="3" key="1">
    <citation type="journal article" date="2019" name="Int. J. Syst. Evol. Microbiol.">
        <title>The Global Catalogue of Microorganisms (GCM) 10K type strain sequencing project: providing services to taxonomists for standard genome sequencing and annotation.</title>
        <authorList>
            <consortium name="The Broad Institute Genomics Platform"/>
            <consortium name="The Broad Institute Genome Sequencing Center for Infectious Disease"/>
            <person name="Wu L."/>
            <person name="Ma J."/>
        </authorList>
    </citation>
    <scope>NUCLEOTIDE SEQUENCE [LARGE SCALE GENOMIC DNA]</scope>
    <source>
        <strain evidence="3">JCM 17442</strain>
    </source>
</reference>
<gene>
    <name evidence="2" type="ORF">GCM10022256_25750</name>
</gene>
<feature type="region of interest" description="Disordered" evidence="1">
    <location>
        <begin position="48"/>
        <end position="82"/>
    </location>
</feature>
<proteinExistence type="predicted"/>
<name>A0ABP8E3Z1_9MICO</name>
<protein>
    <submittedName>
        <fullName evidence="2">Uncharacterized protein</fullName>
    </submittedName>
</protein>
<dbReference type="EMBL" id="BAABAU010000003">
    <property type="protein sequence ID" value="GAA4266963.1"/>
    <property type="molecule type" value="Genomic_DNA"/>
</dbReference>
<dbReference type="Proteomes" id="UP001501594">
    <property type="component" value="Unassembled WGS sequence"/>
</dbReference>
<evidence type="ECO:0000256" key="1">
    <source>
        <dbReference type="SAM" id="MobiDB-lite"/>
    </source>
</evidence>
<organism evidence="2 3">
    <name type="scientific">Frondihabitans peucedani</name>
    <dbReference type="NCBI Taxonomy" id="598626"/>
    <lineage>
        <taxon>Bacteria</taxon>
        <taxon>Bacillati</taxon>
        <taxon>Actinomycetota</taxon>
        <taxon>Actinomycetes</taxon>
        <taxon>Micrococcales</taxon>
        <taxon>Microbacteriaceae</taxon>
        <taxon>Frondihabitans</taxon>
    </lineage>
</organism>
<keyword evidence="3" id="KW-1185">Reference proteome</keyword>
<comment type="caution">
    <text evidence="2">The sequence shown here is derived from an EMBL/GenBank/DDBJ whole genome shotgun (WGS) entry which is preliminary data.</text>
</comment>
<sequence length="82" mass="7929">MHSDAGRAGEHWRAGVPVPAVPAAPVRAAVTAPAVPVPVPVPEALPAAASASARARCSDGGPAVSAVCSLPSPGCSSSSRPR</sequence>